<evidence type="ECO:0000259" key="6">
    <source>
        <dbReference type="PROSITE" id="PS50949"/>
    </source>
</evidence>
<comment type="similarity">
    <text evidence="1">In the C-terminal section; belongs to the class-I pyridoxal-phosphate-dependent aminotransferase family.</text>
</comment>
<dbReference type="PANTHER" id="PTHR46577">
    <property type="entry name" value="HTH-TYPE TRANSCRIPTIONAL REGULATORY PROTEIN GABR"/>
    <property type="match status" value="1"/>
</dbReference>
<reference evidence="7 8" key="1">
    <citation type="submission" date="2019-03" db="EMBL/GenBank/DDBJ databases">
        <title>Genomic Encyclopedia of Archaeal and Bacterial Type Strains, Phase II (KMG-II): from individual species to whole genera.</title>
        <authorList>
            <person name="Goeker M."/>
        </authorList>
    </citation>
    <scope>NUCLEOTIDE SEQUENCE [LARGE SCALE GENOMIC DNA]</scope>
    <source>
        <strain evidence="7 8">DSM 19034</strain>
    </source>
</reference>
<keyword evidence="5" id="KW-0804">Transcription</keyword>
<keyword evidence="4" id="KW-0238">DNA-binding</keyword>
<dbReference type="InterPro" id="IPR004839">
    <property type="entry name" value="Aminotransferase_I/II_large"/>
</dbReference>
<organism evidence="7 8">
    <name type="scientific">Pedobacter duraquae</name>
    <dbReference type="NCBI Taxonomy" id="425511"/>
    <lineage>
        <taxon>Bacteria</taxon>
        <taxon>Pseudomonadati</taxon>
        <taxon>Bacteroidota</taxon>
        <taxon>Sphingobacteriia</taxon>
        <taxon>Sphingobacteriales</taxon>
        <taxon>Sphingobacteriaceae</taxon>
        <taxon>Pedobacter</taxon>
    </lineage>
</organism>
<dbReference type="Gene3D" id="3.40.640.10">
    <property type="entry name" value="Type I PLP-dependent aspartate aminotransferase-like (Major domain)"/>
    <property type="match status" value="1"/>
</dbReference>
<dbReference type="InterPro" id="IPR036390">
    <property type="entry name" value="WH_DNA-bd_sf"/>
</dbReference>
<dbReference type="InterPro" id="IPR051446">
    <property type="entry name" value="HTH_trans_reg/aminotransferase"/>
</dbReference>
<evidence type="ECO:0000313" key="8">
    <source>
        <dbReference type="Proteomes" id="UP000295499"/>
    </source>
</evidence>
<accession>A0A4R6IHP7</accession>
<keyword evidence="7" id="KW-0808">Transferase</keyword>
<dbReference type="SUPFAM" id="SSF46785">
    <property type="entry name" value="Winged helix' DNA-binding domain"/>
    <property type="match status" value="1"/>
</dbReference>
<keyword evidence="8" id="KW-1185">Reference proteome</keyword>
<comment type="caution">
    <text evidence="7">The sequence shown here is derived from an EMBL/GenBank/DDBJ whole genome shotgun (WGS) entry which is preliminary data.</text>
</comment>
<evidence type="ECO:0000256" key="3">
    <source>
        <dbReference type="ARBA" id="ARBA00023015"/>
    </source>
</evidence>
<protein>
    <submittedName>
        <fullName evidence="7">GntR family transcriptional regulator/MocR family aminotransferase</fullName>
    </submittedName>
</protein>
<proteinExistence type="inferred from homology"/>
<keyword evidence="3" id="KW-0805">Transcription regulation</keyword>
<dbReference type="InterPro" id="IPR036388">
    <property type="entry name" value="WH-like_DNA-bd_sf"/>
</dbReference>
<evidence type="ECO:0000256" key="5">
    <source>
        <dbReference type="ARBA" id="ARBA00023163"/>
    </source>
</evidence>
<evidence type="ECO:0000256" key="1">
    <source>
        <dbReference type="ARBA" id="ARBA00005384"/>
    </source>
</evidence>
<feature type="domain" description="HTH gntR-type" evidence="6">
    <location>
        <begin position="21"/>
        <end position="89"/>
    </location>
</feature>
<dbReference type="EMBL" id="SNWM01000004">
    <property type="protein sequence ID" value="TDO20805.1"/>
    <property type="molecule type" value="Genomic_DNA"/>
</dbReference>
<keyword evidence="2" id="KW-0663">Pyridoxal phosphate</keyword>
<dbReference type="Proteomes" id="UP000295499">
    <property type="component" value="Unassembled WGS sequence"/>
</dbReference>
<name>A0A4R6IHP7_9SPHI</name>
<dbReference type="SUPFAM" id="SSF53383">
    <property type="entry name" value="PLP-dependent transferases"/>
    <property type="match status" value="1"/>
</dbReference>
<dbReference type="Pfam" id="PF00155">
    <property type="entry name" value="Aminotran_1_2"/>
    <property type="match status" value="1"/>
</dbReference>
<dbReference type="GO" id="GO:0008483">
    <property type="term" value="F:transaminase activity"/>
    <property type="evidence" value="ECO:0007669"/>
    <property type="project" value="UniProtKB-KW"/>
</dbReference>
<dbReference type="PROSITE" id="PS50949">
    <property type="entry name" value="HTH_GNTR"/>
    <property type="match status" value="1"/>
</dbReference>
<sequence length="492" mass="55913">MNSPVDIPYKSLIQLNSNSSMPIYRQIADRIIDCILRGHLMAGINLPGTRVLSKILGVNRNTIVAAYEELERQEWVKKKPNKGTVILHGTHPVASKTHRGENLQPASYPTFTGFSFTQTNILDDPFEFSDCEYVFNDGIPDIRLIQISDLSHRYSANLKRKSNRKKLTGYNQEGSEYFKANLCNYLNLSRGLHISGKNLLITRSTEMSVYITSRILLTEGDLVLVGELGYFSVNMILQKNGAHIKTVPIDQQGIDVDAIEIICKTQKVRMVYITPHHHYPTTVTLSPQRRIQLLELAVKYGFVILEDDYDYDFHYTKSPVLPLCSADSSGMVVYIGSFGKSLAPGFRTGFIVAPDNIMAEMRKYLGIIDRQGDILMEQVLGEMIEDGEIHRYMRKSLKVYQERRDYFAELLNEHLADEIEFDLPSGGLAFWLRWKQKVNLSQLAKRCHKNNLFIPKTLMYQNSKIAAMRVGFGNLTRAEMENAVAILKKSAG</sequence>
<dbReference type="InterPro" id="IPR015421">
    <property type="entry name" value="PyrdxlP-dep_Trfase_major"/>
</dbReference>
<keyword evidence="7" id="KW-0032">Aminotransferase</keyword>
<dbReference type="GO" id="GO:0030170">
    <property type="term" value="F:pyridoxal phosphate binding"/>
    <property type="evidence" value="ECO:0007669"/>
    <property type="project" value="InterPro"/>
</dbReference>
<dbReference type="CDD" id="cd07377">
    <property type="entry name" value="WHTH_GntR"/>
    <property type="match status" value="1"/>
</dbReference>
<dbReference type="SMART" id="SM00345">
    <property type="entry name" value="HTH_GNTR"/>
    <property type="match status" value="1"/>
</dbReference>
<evidence type="ECO:0000313" key="7">
    <source>
        <dbReference type="EMBL" id="TDO20805.1"/>
    </source>
</evidence>
<dbReference type="GO" id="GO:0003700">
    <property type="term" value="F:DNA-binding transcription factor activity"/>
    <property type="evidence" value="ECO:0007669"/>
    <property type="project" value="InterPro"/>
</dbReference>
<evidence type="ECO:0000256" key="2">
    <source>
        <dbReference type="ARBA" id="ARBA00022898"/>
    </source>
</evidence>
<dbReference type="GO" id="GO:0003677">
    <property type="term" value="F:DNA binding"/>
    <property type="evidence" value="ECO:0007669"/>
    <property type="project" value="UniProtKB-KW"/>
</dbReference>
<dbReference type="InterPro" id="IPR015424">
    <property type="entry name" value="PyrdxlP-dep_Trfase"/>
</dbReference>
<dbReference type="Gene3D" id="1.10.10.10">
    <property type="entry name" value="Winged helix-like DNA-binding domain superfamily/Winged helix DNA-binding domain"/>
    <property type="match status" value="1"/>
</dbReference>
<dbReference type="Pfam" id="PF00392">
    <property type="entry name" value="GntR"/>
    <property type="match status" value="1"/>
</dbReference>
<dbReference type="CDD" id="cd00609">
    <property type="entry name" value="AAT_like"/>
    <property type="match status" value="1"/>
</dbReference>
<dbReference type="PANTHER" id="PTHR46577:SF1">
    <property type="entry name" value="HTH-TYPE TRANSCRIPTIONAL REGULATORY PROTEIN GABR"/>
    <property type="match status" value="1"/>
</dbReference>
<evidence type="ECO:0000256" key="4">
    <source>
        <dbReference type="ARBA" id="ARBA00023125"/>
    </source>
</evidence>
<gene>
    <name evidence="7" type="ORF">CLV32_3439</name>
</gene>
<dbReference type="OrthoDB" id="594134at2"/>
<dbReference type="AlphaFoldDB" id="A0A4R6IHP7"/>
<dbReference type="InterPro" id="IPR000524">
    <property type="entry name" value="Tscrpt_reg_HTH_GntR"/>
</dbReference>